<gene>
    <name evidence="1" type="ORF">B7728_10065</name>
</gene>
<reference evidence="1 2" key="1">
    <citation type="journal article" date="2016" name="Eur. J. Clin. Microbiol. Infect. Dis.">
        <title>Whole genome sequencing as a tool for phylogenetic analysis of clinical strains of Mitis group streptococci.</title>
        <authorList>
            <person name="Rasmussen L.H."/>
            <person name="Dargis R."/>
            <person name="Hojholt K."/>
            <person name="Christensen J.J."/>
            <person name="Skovgaard O."/>
            <person name="Justesen U.S."/>
            <person name="Rosenvinge F.S."/>
            <person name="Moser C."/>
            <person name="Lukjancenko O."/>
            <person name="Rasmussen S."/>
            <person name="Nielsen X.C."/>
        </authorList>
    </citation>
    <scope>NUCLEOTIDE SEQUENCE [LARGE SCALE GENOMIC DNA]</scope>
    <source>
        <strain evidence="1 2">OD_339823_10</strain>
    </source>
</reference>
<evidence type="ECO:0000313" key="2">
    <source>
        <dbReference type="Proteomes" id="UP000193633"/>
    </source>
</evidence>
<dbReference type="Proteomes" id="UP000193633">
    <property type="component" value="Unassembled WGS sequence"/>
</dbReference>
<organism evidence="1 2">
    <name type="scientific">Streptococcus oralis subsp. tigurinus</name>
    <dbReference type="NCBI Taxonomy" id="1077464"/>
    <lineage>
        <taxon>Bacteria</taxon>
        <taxon>Bacillati</taxon>
        <taxon>Bacillota</taxon>
        <taxon>Bacilli</taxon>
        <taxon>Lactobacillales</taxon>
        <taxon>Streptococcaceae</taxon>
        <taxon>Streptococcus</taxon>
    </lineage>
</organism>
<accession>A0A1X1FWZ1</accession>
<proteinExistence type="predicted"/>
<name>A0A1X1FWZ1_STROR</name>
<sequence length="83" mass="9803">MVGEYLGVIIKGESKEIVDLRKNIVLVSLIVGVDGWDRMISLKKEKALEKSREQPKRLRQNSGIFLEQSRWQHLYLKRMHRNL</sequence>
<evidence type="ECO:0000313" key="1">
    <source>
        <dbReference type="EMBL" id="ORO38719.1"/>
    </source>
</evidence>
<comment type="caution">
    <text evidence="1">The sequence shown here is derived from an EMBL/GenBank/DDBJ whole genome shotgun (WGS) entry which is preliminary data.</text>
</comment>
<dbReference type="AlphaFoldDB" id="A0A1X1FWZ1"/>
<dbReference type="EMBL" id="NCUD01000047">
    <property type="protein sequence ID" value="ORO38719.1"/>
    <property type="molecule type" value="Genomic_DNA"/>
</dbReference>
<protein>
    <submittedName>
        <fullName evidence="1">Uncharacterized protein</fullName>
    </submittedName>
</protein>